<reference evidence="5" key="1">
    <citation type="submission" date="2017-06" db="EMBL/GenBank/DDBJ databases">
        <title>Genome analysis of Fimbriiglobus ruber SP5, the first member of the order Planctomycetales with confirmed chitinolytic capability.</title>
        <authorList>
            <person name="Ravin N.V."/>
            <person name="Rakitin A.L."/>
            <person name="Ivanova A.A."/>
            <person name="Beletsky A.V."/>
            <person name="Kulichevskaya I.S."/>
            <person name="Mardanov A.V."/>
            <person name="Dedysh S.N."/>
        </authorList>
    </citation>
    <scope>NUCLEOTIDE SEQUENCE [LARGE SCALE GENOMIC DNA]</scope>
    <source>
        <strain evidence="5">SP5</strain>
    </source>
</reference>
<proteinExistence type="predicted"/>
<dbReference type="InterPro" id="IPR007791">
    <property type="entry name" value="DjlA_N"/>
</dbReference>
<evidence type="ECO:0000313" key="4">
    <source>
        <dbReference type="EMBL" id="OWK36153.1"/>
    </source>
</evidence>
<dbReference type="RefSeq" id="WP_088259208.1">
    <property type="nucleotide sequence ID" value="NZ_NIDE01000017.1"/>
</dbReference>
<organism evidence="4 5">
    <name type="scientific">Fimbriiglobus ruber</name>
    <dbReference type="NCBI Taxonomy" id="1908690"/>
    <lineage>
        <taxon>Bacteria</taxon>
        <taxon>Pseudomonadati</taxon>
        <taxon>Planctomycetota</taxon>
        <taxon>Planctomycetia</taxon>
        <taxon>Gemmatales</taxon>
        <taxon>Gemmataceae</taxon>
        <taxon>Fimbriiglobus</taxon>
    </lineage>
</organism>
<comment type="caution">
    <text evidence="4">The sequence shown here is derived from an EMBL/GenBank/DDBJ whole genome shotgun (WGS) entry which is preliminary data.</text>
</comment>
<feature type="compositionally biased region" description="Pro residues" evidence="1">
    <location>
        <begin position="531"/>
        <end position="541"/>
    </location>
</feature>
<dbReference type="GO" id="GO:0000166">
    <property type="term" value="F:nucleotide binding"/>
    <property type="evidence" value="ECO:0007669"/>
    <property type="project" value="InterPro"/>
</dbReference>
<evidence type="ECO:0000259" key="3">
    <source>
        <dbReference type="Pfam" id="PF05099"/>
    </source>
</evidence>
<feature type="transmembrane region" description="Helical" evidence="2">
    <location>
        <begin position="6"/>
        <end position="26"/>
    </location>
</feature>
<evidence type="ECO:0000313" key="5">
    <source>
        <dbReference type="Proteomes" id="UP000214646"/>
    </source>
</evidence>
<dbReference type="CDD" id="cd07177">
    <property type="entry name" value="terB_like"/>
    <property type="match status" value="1"/>
</dbReference>
<dbReference type="SUPFAM" id="SSF158682">
    <property type="entry name" value="TerB-like"/>
    <property type="match status" value="1"/>
</dbReference>
<dbReference type="OrthoDB" id="275308at2"/>
<dbReference type="Gene3D" id="1.10.150.20">
    <property type="entry name" value="5' to 3' exonuclease, C-terminal subdomain"/>
    <property type="match status" value="1"/>
</dbReference>
<keyword evidence="2" id="KW-1133">Transmembrane helix</keyword>
<dbReference type="EMBL" id="NIDE01000017">
    <property type="protein sequence ID" value="OWK36153.1"/>
    <property type="molecule type" value="Genomic_DNA"/>
</dbReference>
<name>A0A225D5B9_9BACT</name>
<keyword evidence="5" id="KW-1185">Reference proteome</keyword>
<keyword evidence="2" id="KW-0812">Transmembrane</keyword>
<evidence type="ECO:0000256" key="1">
    <source>
        <dbReference type="SAM" id="MobiDB-lite"/>
    </source>
</evidence>
<dbReference type="Gene3D" id="1.10.3680.10">
    <property type="entry name" value="TerB-like"/>
    <property type="match status" value="1"/>
</dbReference>
<feature type="region of interest" description="Disordered" evidence="1">
    <location>
        <begin position="528"/>
        <end position="555"/>
    </location>
</feature>
<accession>A0A225D5B9</accession>
<feature type="region of interest" description="Disordered" evidence="1">
    <location>
        <begin position="410"/>
        <end position="461"/>
    </location>
</feature>
<keyword evidence="2" id="KW-0472">Membrane</keyword>
<dbReference type="InterPro" id="IPR010995">
    <property type="entry name" value="DNA_repair_Rad51/TF_NusA_a-hlx"/>
</dbReference>
<feature type="domain" description="Co-chaperone DjlA N-terminal" evidence="3">
    <location>
        <begin position="303"/>
        <end position="411"/>
    </location>
</feature>
<dbReference type="Proteomes" id="UP000214646">
    <property type="component" value="Unassembled WGS sequence"/>
</dbReference>
<feature type="compositionally biased region" description="Pro residues" evidence="1">
    <location>
        <begin position="415"/>
        <end position="427"/>
    </location>
</feature>
<dbReference type="InterPro" id="IPR029024">
    <property type="entry name" value="TerB-like"/>
</dbReference>
<dbReference type="AlphaFoldDB" id="A0A225D5B9"/>
<sequence length="555" mass="59776">MYTALIIFGILAAAFVVFLVVFVRYAMTVAFQWKMDVFQCARGLRNHLQKLEAVDSADGNAAAVKLAAEYFLKELRGISINRLAEYPGIGPATITRLEEFGFRTLADVATSRFDNLPGIGPSRAADLHAAVSALVRDTQARFDAGAVPEALEYRRLVDASRAANQLDVVARVSEQMVVAEAVRGIQEQLDVAYRVTMWRFLLRRPIPGLTAELLNRPLPYVEERHEPAAEAPAAKAQIPLPPVPEAAGSLAARGGGERFVLPPTPPAPVSPPVDIFAADFRTAPVAKVEPPKGDHPWLPKMRAVVGFAFAVSRCDGKVTKSERKIIRGFLEQKFGHDAFLVRNIDPLMEKIESATPPEAKAVDALLLILPAGERPELFALAERIADASGGRTKKEIETLARIAAAFELKSEKASPTPPPPAVAPAPKPNGAKTGGGPDARPPQVKESPPPVPVPDKSAKDSAEDYRALLEIPVGATLDPDLVRRRYANVSEKLDPTKVAALGPEFVRMAEEKRDRVRAAAEALIAPFGVPLDPPAAPPPPADIRHNPALDALFGD</sequence>
<dbReference type="SUPFAM" id="SSF47794">
    <property type="entry name" value="Rad51 N-terminal domain-like"/>
    <property type="match status" value="1"/>
</dbReference>
<evidence type="ECO:0000256" key="2">
    <source>
        <dbReference type="SAM" id="Phobius"/>
    </source>
</evidence>
<gene>
    <name evidence="4" type="ORF">FRUB_08716</name>
</gene>
<dbReference type="Pfam" id="PF05099">
    <property type="entry name" value="TerB"/>
    <property type="match status" value="1"/>
</dbReference>
<protein>
    <recommendedName>
        <fullName evidence="3">Co-chaperone DjlA N-terminal domain-containing protein</fullName>
    </recommendedName>
</protein>